<dbReference type="EMBL" id="MSKI01000060">
    <property type="protein sequence ID" value="OLO52892.1"/>
    <property type="molecule type" value="Genomic_DNA"/>
</dbReference>
<protein>
    <submittedName>
        <fullName evidence="2">Uncharacterized protein</fullName>
    </submittedName>
</protein>
<feature type="region of interest" description="Disordered" evidence="1">
    <location>
        <begin position="1"/>
        <end position="32"/>
    </location>
</feature>
<evidence type="ECO:0000313" key="2">
    <source>
        <dbReference type="EMBL" id="OLO52892.1"/>
    </source>
</evidence>
<accession>A0A1Q8VX93</accession>
<evidence type="ECO:0000313" key="3">
    <source>
        <dbReference type="Proteomes" id="UP000186855"/>
    </source>
</evidence>
<reference evidence="2 3" key="1">
    <citation type="submission" date="2016-12" db="EMBL/GenBank/DDBJ databases">
        <title>Genomic comparison of strains in the 'Actinomyces naeslundii' group.</title>
        <authorList>
            <person name="Mughal S.R."/>
            <person name="Do T."/>
            <person name="Gilbert S.C."/>
            <person name="Witherden E.A."/>
            <person name="Didelot X."/>
            <person name="Beighton D."/>
        </authorList>
    </citation>
    <scope>NUCLEOTIDE SEQUENCE [LARGE SCALE GENOMIC DNA]</scope>
    <source>
        <strain evidence="2 3">S24V</strain>
    </source>
</reference>
<dbReference type="AlphaFoldDB" id="A0A1Q8VX93"/>
<comment type="caution">
    <text evidence="2">The sequence shown here is derived from an EMBL/GenBank/DDBJ whole genome shotgun (WGS) entry which is preliminary data.</text>
</comment>
<gene>
    <name evidence="2" type="ORF">BKH30_05910</name>
</gene>
<sequence>MKRLQPVPGQDKTRHHPGRGDAQPLPRTEVEDDVMRREIDEALRRVAGALWVGAGHGFSP</sequence>
<evidence type="ECO:0000256" key="1">
    <source>
        <dbReference type="SAM" id="MobiDB-lite"/>
    </source>
</evidence>
<dbReference type="Proteomes" id="UP000186855">
    <property type="component" value="Unassembled WGS sequence"/>
</dbReference>
<proteinExistence type="predicted"/>
<organism evidence="2 3">
    <name type="scientific">Actinomyces oris</name>
    <dbReference type="NCBI Taxonomy" id="544580"/>
    <lineage>
        <taxon>Bacteria</taxon>
        <taxon>Bacillati</taxon>
        <taxon>Actinomycetota</taxon>
        <taxon>Actinomycetes</taxon>
        <taxon>Actinomycetales</taxon>
        <taxon>Actinomycetaceae</taxon>
        <taxon>Actinomyces</taxon>
    </lineage>
</organism>
<name>A0A1Q8VX93_9ACTO</name>